<evidence type="ECO:0000313" key="10">
    <source>
        <dbReference type="Proteomes" id="UP000460435"/>
    </source>
</evidence>
<dbReference type="InterPro" id="IPR017941">
    <property type="entry name" value="Rieske_2Fe-2S"/>
</dbReference>
<keyword evidence="6" id="KW-0534">Nitrate assimilation</keyword>
<dbReference type="PROSITE" id="PS51296">
    <property type="entry name" value="RIESKE"/>
    <property type="match status" value="1"/>
</dbReference>
<dbReference type="GO" id="GO:0004497">
    <property type="term" value="F:monooxygenase activity"/>
    <property type="evidence" value="ECO:0007669"/>
    <property type="project" value="UniProtKB-ARBA"/>
</dbReference>
<dbReference type="RefSeq" id="WP_162453474.1">
    <property type="nucleotide sequence ID" value="NZ_WLZY01000014.1"/>
</dbReference>
<dbReference type="GO" id="GO:0042128">
    <property type="term" value="P:nitrate assimilation"/>
    <property type="evidence" value="ECO:0007669"/>
    <property type="project" value="UniProtKB-KW"/>
</dbReference>
<protein>
    <submittedName>
        <fullName evidence="9">Nitrite reductase small subunit NirD</fullName>
    </submittedName>
</protein>
<dbReference type="AlphaFoldDB" id="A0A7K3MED2"/>
<accession>A0A7K3MED2</accession>
<evidence type="ECO:0000256" key="3">
    <source>
        <dbReference type="ARBA" id="ARBA00023002"/>
    </source>
</evidence>
<dbReference type="GO" id="GO:0008942">
    <property type="term" value="F:nitrite reductase [NAD(P)H] activity"/>
    <property type="evidence" value="ECO:0007669"/>
    <property type="project" value="InterPro"/>
</dbReference>
<sequence>MTTDLEALHSVLHNVAPNAPSAGHNQWHAVCEDERLAPERGVAALVDGQQIAVFRTYGGDVYALSNRDPFSGAYVLSRGIIGTRGDIPTVASPMHKEVFDLRTGECLDNPVIGVQAFGARVREGRIEVLVPGTTPPRQVDATGRGSDVAVS</sequence>
<keyword evidence="2" id="KW-0479">Metal-binding</keyword>
<keyword evidence="5" id="KW-0411">Iron-sulfur</keyword>
<dbReference type="EMBL" id="WLZY01000014">
    <property type="protein sequence ID" value="NDL60768.1"/>
    <property type="molecule type" value="Genomic_DNA"/>
</dbReference>
<dbReference type="Gene3D" id="2.102.10.10">
    <property type="entry name" value="Rieske [2Fe-2S] iron-sulphur domain"/>
    <property type="match status" value="1"/>
</dbReference>
<dbReference type="GO" id="GO:0016705">
    <property type="term" value="F:oxidoreductase activity, acting on paired donors, with incorporation or reduction of molecular oxygen"/>
    <property type="evidence" value="ECO:0007669"/>
    <property type="project" value="UniProtKB-ARBA"/>
</dbReference>
<evidence type="ECO:0000259" key="8">
    <source>
        <dbReference type="PROSITE" id="PS51296"/>
    </source>
</evidence>
<dbReference type="InterPro" id="IPR012748">
    <property type="entry name" value="Rieske-like_NirD"/>
</dbReference>
<dbReference type="PANTHER" id="PTHR40562">
    <property type="match status" value="1"/>
</dbReference>
<keyword evidence="10" id="KW-1185">Reference proteome</keyword>
<evidence type="ECO:0000256" key="6">
    <source>
        <dbReference type="ARBA" id="ARBA00023063"/>
    </source>
</evidence>
<reference evidence="9 10" key="1">
    <citation type="submission" date="2019-11" db="EMBL/GenBank/DDBJ databases">
        <authorList>
            <person name="Li X.-J."/>
            <person name="Feng X.-M."/>
        </authorList>
    </citation>
    <scope>NUCLEOTIDE SEQUENCE [LARGE SCALE GENOMIC DNA]</scope>
    <source>
        <strain evidence="9 10">XMNu-373</strain>
    </source>
</reference>
<keyword evidence="1" id="KW-0001">2Fe-2S</keyword>
<dbReference type="InterPro" id="IPR017881">
    <property type="entry name" value="NirD"/>
</dbReference>
<proteinExistence type="predicted"/>
<evidence type="ECO:0000256" key="5">
    <source>
        <dbReference type="ARBA" id="ARBA00023014"/>
    </source>
</evidence>
<gene>
    <name evidence="9" type="primary">nirD</name>
    <name evidence="9" type="ORF">F7O44_27200</name>
</gene>
<name>A0A7K3MED2_9ACTN</name>
<dbReference type="CDD" id="cd03529">
    <property type="entry name" value="Rieske_NirD"/>
    <property type="match status" value="1"/>
</dbReference>
<dbReference type="SUPFAM" id="SSF50022">
    <property type="entry name" value="ISP domain"/>
    <property type="match status" value="1"/>
</dbReference>
<dbReference type="NCBIfam" id="TIGR02378">
    <property type="entry name" value="nirD_assim_sml"/>
    <property type="match status" value="1"/>
</dbReference>
<dbReference type="Proteomes" id="UP000460435">
    <property type="component" value="Unassembled WGS sequence"/>
</dbReference>
<dbReference type="PROSITE" id="PS51300">
    <property type="entry name" value="NIRD"/>
    <property type="match status" value="1"/>
</dbReference>
<dbReference type="InterPro" id="IPR036922">
    <property type="entry name" value="Rieske_2Fe-2S_sf"/>
</dbReference>
<comment type="caution">
    <text evidence="9">The sequence shown here is derived from an EMBL/GenBank/DDBJ whole genome shotgun (WGS) entry which is preliminary data.</text>
</comment>
<evidence type="ECO:0000256" key="4">
    <source>
        <dbReference type="ARBA" id="ARBA00023004"/>
    </source>
</evidence>
<feature type="domain" description="Rieske" evidence="8">
    <location>
        <begin position="27"/>
        <end position="128"/>
    </location>
</feature>
<evidence type="ECO:0000313" key="9">
    <source>
        <dbReference type="EMBL" id="NDL60768.1"/>
    </source>
</evidence>
<keyword evidence="4" id="KW-0408">Iron</keyword>
<dbReference type="Pfam" id="PF13806">
    <property type="entry name" value="Rieske_2"/>
    <property type="match status" value="1"/>
</dbReference>
<dbReference type="PANTHER" id="PTHR40562:SF1">
    <property type="entry name" value="NITRITE REDUCTASE (NADH) SMALL SUBUNIT"/>
    <property type="match status" value="1"/>
</dbReference>
<keyword evidence="3" id="KW-0560">Oxidoreductase</keyword>
<feature type="region of interest" description="Disordered" evidence="7">
    <location>
        <begin position="132"/>
        <end position="151"/>
    </location>
</feature>
<evidence type="ECO:0000256" key="2">
    <source>
        <dbReference type="ARBA" id="ARBA00022723"/>
    </source>
</evidence>
<organism evidence="9 10">
    <name type="scientific">Phytoactinopolyspora mesophila</name>
    <dbReference type="NCBI Taxonomy" id="2650750"/>
    <lineage>
        <taxon>Bacteria</taxon>
        <taxon>Bacillati</taxon>
        <taxon>Actinomycetota</taxon>
        <taxon>Actinomycetes</taxon>
        <taxon>Jiangellales</taxon>
        <taxon>Jiangellaceae</taxon>
        <taxon>Phytoactinopolyspora</taxon>
    </lineage>
</organism>
<evidence type="ECO:0000256" key="1">
    <source>
        <dbReference type="ARBA" id="ARBA00022714"/>
    </source>
</evidence>
<dbReference type="GO" id="GO:0046872">
    <property type="term" value="F:metal ion binding"/>
    <property type="evidence" value="ECO:0007669"/>
    <property type="project" value="UniProtKB-KW"/>
</dbReference>
<dbReference type="GO" id="GO:0051537">
    <property type="term" value="F:2 iron, 2 sulfur cluster binding"/>
    <property type="evidence" value="ECO:0007669"/>
    <property type="project" value="UniProtKB-KW"/>
</dbReference>
<evidence type="ECO:0000256" key="7">
    <source>
        <dbReference type="SAM" id="MobiDB-lite"/>
    </source>
</evidence>